<name>A0A8D8LD51_9HEMI</name>
<protein>
    <submittedName>
        <fullName evidence="1">Uncharacterized protein</fullName>
    </submittedName>
</protein>
<sequence length="155" mass="17599">MLLNISGKPWLFLIKGSVLASFQEHFVINILLTDSTKEVAFANIDIGEAFDRLITSLEPFPRVELCNKQVDLKCCQSETVVGHMQLKIILKVYNKCVISALQQYTAAWQAQNGEVMVRNVLSTVLAFAQRLIFALKYFVFKPKTCQIKDLRLTSQ</sequence>
<reference evidence="1" key="1">
    <citation type="submission" date="2021-05" db="EMBL/GenBank/DDBJ databases">
        <authorList>
            <person name="Alioto T."/>
            <person name="Alioto T."/>
            <person name="Gomez Garrido J."/>
        </authorList>
    </citation>
    <scope>NUCLEOTIDE SEQUENCE</scope>
</reference>
<accession>A0A8D8LD51</accession>
<dbReference type="AlphaFoldDB" id="A0A8D8LD51"/>
<dbReference type="EMBL" id="HBUF01007674">
    <property type="protein sequence ID" value="CAG6607365.1"/>
    <property type="molecule type" value="Transcribed_RNA"/>
</dbReference>
<organism evidence="1">
    <name type="scientific">Cacopsylla melanoneura</name>
    <dbReference type="NCBI Taxonomy" id="428564"/>
    <lineage>
        <taxon>Eukaryota</taxon>
        <taxon>Metazoa</taxon>
        <taxon>Ecdysozoa</taxon>
        <taxon>Arthropoda</taxon>
        <taxon>Hexapoda</taxon>
        <taxon>Insecta</taxon>
        <taxon>Pterygota</taxon>
        <taxon>Neoptera</taxon>
        <taxon>Paraneoptera</taxon>
        <taxon>Hemiptera</taxon>
        <taxon>Sternorrhyncha</taxon>
        <taxon>Psylloidea</taxon>
        <taxon>Psyllidae</taxon>
        <taxon>Psyllinae</taxon>
        <taxon>Cacopsylla</taxon>
    </lineage>
</organism>
<evidence type="ECO:0000313" key="1">
    <source>
        <dbReference type="EMBL" id="CAG6607365.1"/>
    </source>
</evidence>
<proteinExistence type="predicted"/>